<keyword evidence="7" id="KW-0573">Peptidoglycan synthesis</keyword>
<evidence type="ECO:0000256" key="4">
    <source>
        <dbReference type="ARBA" id="ARBA00022679"/>
    </source>
</evidence>
<evidence type="ECO:0000256" key="6">
    <source>
        <dbReference type="ARBA" id="ARBA00022960"/>
    </source>
</evidence>
<keyword evidence="5 11" id="KW-0812">Transmembrane</keyword>
<feature type="transmembrane region" description="Helical" evidence="11">
    <location>
        <begin position="32"/>
        <end position="49"/>
    </location>
</feature>
<feature type="transmembrane region" description="Helical" evidence="11">
    <location>
        <begin position="160"/>
        <end position="184"/>
    </location>
</feature>
<dbReference type="NCBIfam" id="TIGR02210">
    <property type="entry name" value="rodA_shape"/>
    <property type="match status" value="1"/>
</dbReference>
<feature type="transmembrane region" description="Helical" evidence="11">
    <location>
        <begin position="256"/>
        <end position="277"/>
    </location>
</feature>
<comment type="caution">
    <text evidence="12">The sequence shown here is derived from an EMBL/GenBank/DDBJ whole genome shotgun (WGS) entry which is preliminary data.</text>
</comment>
<evidence type="ECO:0000313" key="13">
    <source>
        <dbReference type="Proteomes" id="UP000177921"/>
    </source>
</evidence>
<dbReference type="PROSITE" id="PS00428">
    <property type="entry name" value="FTSW_RODA_SPOVE"/>
    <property type="match status" value="1"/>
</dbReference>
<feature type="transmembrane region" description="Helical" evidence="11">
    <location>
        <begin position="56"/>
        <end position="82"/>
    </location>
</feature>
<dbReference type="AlphaFoldDB" id="A0A1F5FXM4"/>
<dbReference type="EMBL" id="MFAR01000038">
    <property type="protein sequence ID" value="OGD84351.1"/>
    <property type="molecule type" value="Genomic_DNA"/>
</dbReference>
<evidence type="ECO:0000256" key="8">
    <source>
        <dbReference type="ARBA" id="ARBA00022989"/>
    </source>
</evidence>
<dbReference type="Proteomes" id="UP000177921">
    <property type="component" value="Unassembled WGS sequence"/>
</dbReference>
<keyword evidence="8 11" id="KW-1133">Transmembrane helix</keyword>
<dbReference type="InterPro" id="IPR018365">
    <property type="entry name" value="Cell_cycle_FtsW-rel_CS"/>
</dbReference>
<sequence length="357" mass="39040">MKFITDPWIVLTYLLASTLSLFMLASVSPDRLVQQAVMLAVGLGIILYLSRQDSSIFFAFAPLGYVLSIFLLLFTFIFGATIRGSARWIMLGTFQLQTGELAKPLLILAFAYFLEKYPPRSVRHLLLNFALFLLPTWLIFQQPDLGTALVITTIWGLQLFLAGVSWWVIGITGAFSALTLRFLPQLLRPYQLDRLRSFLDPYHDPLGAGYNVIQSIIAIGSGGLWGKGLGHGTQSHLRFLPERHTDFAFASLAEELGLLGSLVVILILGALLFRLLTVLTHAPSSRTRIILAGVFASLFFQSVINIGMNLGVAPVTGVTLPLISYGGSSILAVSLTLGIALSVIRTSNSGRSLLEIK</sequence>
<gene>
    <name evidence="12" type="ORF">A2618_03090</name>
</gene>
<keyword evidence="10" id="KW-0961">Cell wall biogenesis/degradation</keyword>
<feature type="transmembrane region" description="Helical" evidence="11">
    <location>
        <begin position="7"/>
        <end position="26"/>
    </location>
</feature>
<dbReference type="GO" id="GO:0051301">
    <property type="term" value="P:cell division"/>
    <property type="evidence" value="ECO:0007669"/>
    <property type="project" value="InterPro"/>
</dbReference>
<evidence type="ECO:0000256" key="9">
    <source>
        <dbReference type="ARBA" id="ARBA00023136"/>
    </source>
</evidence>
<protein>
    <submittedName>
        <fullName evidence="12">Rod shape-determining protein RodA</fullName>
    </submittedName>
</protein>
<feature type="transmembrane region" description="Helical" evidence="11">
    <location>
        <begin position="205"/>
        <end position="225"/>
    </location>
</feature>
<dbReference type="GO" id="GO:0016757">
    <property type="term" value="F:glycosyltransferase activity"/>
    <property type="evidence" value="ECO:0007669"/>
    <property type="project" value="UniProtKB-KW"/>
</dbReference>
<reference evidence="12 13" key="1">
    <citation type="journal article" date="2016" name="Nat. Commun.">
        <title>Thousands of microbial genomes shed light on interconnected biogeochemical processes in an aquifer system.</title>
        <authorList>
            <person name="Anantharaman K."/>
            <person name="Brown C.T."/>
            <person name="Hug L.A."/>
            <person name="Sharon I."/>
            <person name="Castelle C.J."/>
            <person name="Probst A.J."/>
            <person name="Thomas B.C."/>
            <person name="Singh A."/>
            <person name="Wilkins M.J."/>
            <person name="Karaoz U."/>
            <person name="Brodie E.L."/>
            <person name="Williams K.H."/>
            <person name="Hubbard S.S."/>
            <person name="Banfield J.F."/>
        </authorList>
    </citation>
    <scope>NUCLEOTIDE SEQUENCE [LARGE SCALE GENOMIC DNA]</scope>
</reference>
<dbReference type="GO" id="GO:0032153">
    <property type="term" value="C:cell division site"/>
    <property type="evidence" value="ECO:0007669"/>
    <property type="project" value="TreeGrafter"/>
</dbReference>
<dbReference type="GO" id="GO:0008360">
    <property type="term" value="P:regulation of cell shape"/>
    <property type="evidence" value="ECO:0007669"/>
    <property type="project" value="UniProtKB-KW"/>
</dbReference>
<feature type="transmembrane region" description="Helical" evidence="11">
    <location>
        <begin position="322"/>
        <end position="344"/>
    </location>
</feature>
<dbReference type="GO" id="GO:0005886">
    <property type="term" value="C:plasma membrane"/>
    <property type="evidence" value="ECO:0007669"/>
    <property type="project" value="TreeGrafter"/>
</dbReference>
<dbReference type="InterPro" id="IPR011923">
    <property type="entry name" value="RodA/MrdB"/>
</dbReference>
<evidence type="ECO:0000313" key="12">
    <source>
        <dbReference type="EMBL" id="OGD84351.1"/>
    </source>
</evidence>
<keyword evidence="6" id="KW-0133">Cell shape</keyword>
<dbReference type="GO" id="GO:0009252">
    <property type="term" value="P:peptidoglycan biosynthetic process"/>
    <property type="evidence" value="ECO:0007669"/>
    <property type="project" value="UniProtKB-KW"/>
</dbReference>
<dbReference type="GO" id="GO:0071555">
    <property type="term" value="P:cell wall organization"/>
    <property type="evidence" value="ECO:0007669"/>
    <property type="project" value="UniProtKB-KW"/>
</dbReference>
<evidence type="ECO:0000256" key="7">
    <source>
        <dbReference type="ARBA" id="ARBA00022984"/>
    </source>
</evidence>
<evidence type="ECO:0000256" key="5">
    <source>
        <dbReference type="ARBA" id="ARBA00022692"/>
    </source>
</evidence>
<proteinExistence type="predicted"/>
<comment type="subcellular location">
    <subcellularLocation>
        <location evidence="1">Membrane</location>
        <topology evidence="1">Multi-pass membrane protein</topology>
    </subcellularLocation>
</comment>
<evidence type="ECO:0000256" key="2">
    <source>
        <dbReference type="ARBA" id="ARBA00022475"/>
    </source>
</evidence>
<keyword evidence="2" id="KW-1003">Cell membrane</keyword>
<keyword evidence="3" id="KW-0328">Glycosyltransferase</keyword>
<accession>A0A1F5FXM4</accession>
<dbReference type="Pfam" id="PF01098">
    <property type="entry name" value="FTSW_RODA_SPOVE"/>
    <property type="match status" value="1"/>
</dbReference>
<feature type="transmembrane region" description="Helical" evidence="11">
    <location>
        <begin position="289"/>
        <end position="310"/>
    </location>
</feature>
<keyword evidence="4" id="KW-0808">Transferase</keyword>
<evidence type="ECO:0000256" key="3">
    <source>
        <dbReference type="ARBA" id="ARBA00022676"/>
    </source>
</evidence>
<feature type="transmembrane region" description="Helical" evidence="11">
    <location>
        <begin position="88"/>
        <end position="113"/>
    </location>
</feature>
<dbReference type="PANTHER" id="PTHR30474">
    <property type="entry name" value="CELL CYCLE PROTEIN"/>
    <property type="match status" value="1"/>
</dbReference>
<keyword evidence="9 11" id="KW-0472">Membrane</keyword>
<name>A0A1F5FXM4_9BACT</name>
<evidence type="ECO:0000256" key="11">
    <source>
        <dbReference type="SAM" id="Phobius"/>
    </source>
</evidence>
<organism evidence="12 13">
    <name type="scientific">Candidatus Collierbacteria bacterium RIFOXYD1_FULL_46_26</name>
    <dbReference type="NCBI Taxonomy" id="1817732"/>
    <lineage>
        <taxon>Bacteria</taxon>
        <taxon>Candidatus Collieribacteriota</taxon>
    </lineage>
</organism>
<dbReference type="InterPro" id="IPR001182">
    <property type="entry name" value="FtsW/RodA"/>
</dbReference>
<evidence type="ECO:0000256" key="10">
    <source>
        <dbReference type="ARBA" id="ARBA00023316"/>
    </source>
</evidence>
<dbReference type="GO" id="GO:0015648">
    <property type="term" value="F:lipid-linked peptidoglycan transporter activity"/>
    <property type="evidence" value="ECO:0007669"/>
    <property type="project" value="TreeGrafter"/>
</dbReference>
<dbReference type="PANTHER" id="PTHR30474:SF1">
    <property type="entry name" value="PEPTIDOGLYCAN GLYCOSYLTRANSFERASE MRDB"/>
    <property type="match status" value="1"/>
</dbReference>
<evidence type="ECO:0000256" key="1">
    <source>
        <dbReference type="ARBA" id="ARBA00004141"/>
    </source>
</evidence>
<feature type="transmembrane region" description="Helical" evidence="11">
    <location>
        <begin position="125"/>
        <end position="140"/>
    </location>
</feature>